<evidence type="ECO:0000313" key="3">
    <source>
        <dbReference type="Proteomes" id="UP000256485"/>
    </source>
</evidence>
<dbReference type="InterPro" id="IPR002347">
    <property type="entry name" value="SDR_fam"/>
</dbReference>
<dbReference type="InterPro" id="IPR036291">
    <property type="entry name" value="NAD(P)-bd_dom_sf"/>
</dbReference>
<gene>
    <name evidence="2" type="ORF">DFJ64_1421</name>
</gene>
<keyword evidence="3" id="KW-1185">Reference proteome</keyword>
<evidence type="ECO:0000256" key="1">
    <source>
        <dbReference type="ARBA" id="ARBA00023002"/>
    </source>
</evidence>
<dbReference type="OrthoDB" id="9803333at2"/>
<dbReference type="PRINTS" id="PR00080">
    <property type="entry name" value="SDRFAMILY"/>
</dbReference>
<reference evidence="2 3" key="1">
    <citation type="submission" date="2018-08" db="EMBL/GenBank/DDBJ databases">
        <title>Sequencing the genomes of 1000 actinobacteria strains.</title>
        <authorList>
            <person name="Klenk H.-P."/>
        </authorList>
    </citation>
    <scope>NUCLEOTIDE SEQUENCE [LARGE SCALE GENOMIC DNA]</scope>
    <source>
        <strain evidence="2 3">DSM 22891</strain>
    </source>
</reference>
<dbReference type="PRINTS" id="PR00081">
    <property type="entry name" value="GDHRDH"/>
</dbReference>
<evidence type="ECO:0000313" key="2">
    <source>
        <dbReference type="EMBL" id="REF36025.1"/>
    </source>
</evidence>
<sequence length="254" mass="26183">MGALQSKGAVVTGASEGIGAATARLFAAEGATVFITGRQQGELDTAAKAVNAEANGGRAIAVRGDVSVLDDLDRLYARVKDETGRLDVLFANAGVSGTARLEEVTEEHVDRIVGVNVKGLLFTVQKALPLLSEGASVILPSSIAAAKGVAAFSVYNATKAAVRSFARAWTVELAPRGIRVNVVTPGPTRTPGLADLLGDKDQAAKFDEELVARIPLGRMGEPDEVAAAVLFLATDASRFTTGAELLVDGGLSQI</sequence>
<dbReference type="Proteomes" id="UP000256485">
    <property type="component" value="Unassembled WGS sequence"/>
</dbReference>
<comment type="caution">
    <text evidence="2">The sequence shown here is derived from an EMBL/GenBank/DDBJ whole genome shotgun (WGS) entry which is preliminary data.</text>
</comment>
<protein>
    <submittedName>
        <fullName evidence="2">NAD(P)-dependent dehydrogenase (Short-subunit alcohol dehydrogenase family)</fullName>
    </submittedName>
</protein>
<organism evidence="2 3">
    <name type="scientific">Thermasporomyces composti</name>
    <dbReference type="NCBI Taxonomy" id="696763"/>
    <lineage>
        <taxon>Bacteria</taxon>
        <taxon>Bacillati</taxon>
        <taxon>Actinomycetota</taxon>
        <taxon>Actinomycetes</taxon>
        <taxon>Propionibacteriales</taxon>
        <taxon>Nocardioidaceae</taxon>
        <taxon>Thermasporomyces</taxon>
    </lineage>
</organism>
<dbReference type="CDD" id="cd05233">
    <property type="entry name" value="SDR_c"/>
    <property type="match status" value="1"/>
</dbReference>
<accession>A0A3D9VAI7</accession>
<name>A0A3D9VAI7_THECX</name>
<proteinExistence type="predicted"/>
<dbReference type="AlphaFoldDB" id="A0A3D9VAI7"/>
<dbReference type="FunFam" id="3.40.50.720:FF:000084">
    <property type="entry name" value="Short-chain dehydrogenase reductase"/>
    <property type="match status" value="1"/>
</dbReference>
<keyword evidence="1" id="KW-0560">Oxidoreductase</keyword>
<dbReference type="GO" id="GO:0016491">
    <property type="term" value="F:oxidoreductase activity"/>
    <property type="evidence" value="ECO:0007669"/>
    <property type="project" value="UniProtKB-KW"/>
</dbReference>
<dbReference type="PANTHER" id="PTHR43975">
    <property type="entry name" value="ZGC:101858"/>
    <property type="match status" value="1"/>
</dbReference>
<dbReference type="NCBIfam" id="NF005559">
    <property type="entry name" value="PRK07231.1"/>
    <property type="match status" value="1"/>
</dbReference>
<dbReference type="PANTHER" id="PTHR43975:SF2">
    <property type="entry name" value="EG:BACR7A4.14 PROTEIN-RELATED"/>
    <property type="match status" value="1"/>
</dbReference>
<dbReference type="Gene3D" id="3.40.50.720">
    <property type="entry name" value="NAD(P)-binding Rossmann-like Domain"/>
    <property type="match status" value="1"/>
</dbReference>
<dbReference type="Pfam" id="PF13561">
    <property type="entry name" value="adh_short_C2"/>
    <property type="match status" value="1"/>
</dbReference>
<dbReference type="SUPFAM" id="SSF51735">
    <property type="entry name" value="NAD(P)-binding Rossmann-fold domains"/>
    <property type="match status" value="1"/>
</dbReference>
<dbReference type="EMBL" id="QTUC01000001">
    <property type="protein sequence ID" value="REF36025.1"/>
    <property type="molecule type" value="Genomic_DNA"/>
</dbReference>
<dbReference type="RefSeq" id="WP_115849718.1">
    <property type="nucleotide sequence ID" value="NZ_QTUC01000001.1"/>
</dbReference>